<evidence type="ECO:0000313" key="2">
    <source>
        <dbReference type="Proteomes" id="UP000053660"/>
    </source>
</evidence>
<dbReference type="Proteomes" id="UP000053660">
    <property type="component" value="Unassembled WGS sequence"/>
</dbReference>
<dbReference type="OrthoDB" id="6080649at2759"/>
<dbReference type="EMBL" id="KN549206">
    <property type="protein sequence ID" value="KHJ99749.1"/>
    <property type="molecule type" value="Genomic_DNA"/>
</dbReference>
<sequence>MSAFRVYMFMGLPLAFEVIQKKSVYYNKSIYLEIRLVFEDDRFMQKERVRPVLETGTIILCPYEKKDIAALEGVQNKFTRKLFLRSYHMPYPQIPIGDQCDKTLGLNSLESGRDSTQGPMIFGLRVGDRPTEG</sequence>
<evidence type="ECO:0000313" key="1">
    <source>
        <dbReference type="EMBL" id="KHJ99749.1"/>
    </source>
</evidence>
<organism evidence="1 2">
    <name type="scientific">Oesophagostomum dentatum</name>
    <name type="common">Nodular worm</name>
    <dbReference type="NCBI Taxonomy" id="61180"/>
    <lineage>
        <taxon>Eukaryota</taxon>
        <taxon>Metazoa</taxon>
        <taxon>Ecdysozoa</taxon>
        <taxon>Nematoda</taxon>
        <taxon>Chromadorea</taxon>
        <taxon>Rhabditida</taxon>
        <taxon>Rhabditina</taxon>
        <taxon>Rhabditomorpha</taxon>
        <taxon>Strongyloidea</taxon>
        <taxon>Strongylidae</taxon>
        <taxon>Oesophagostomum</taxon>
    </lineage>
</organism>
<protein>
    <submittedName>
        <fullName evidence="1">Uncharacterized protein</fullName>
    </submittedName>
</protein>
<dbReference type="AlphaFoldDB" id="A0A0B1TR70"/>
<name>A0A0B1TR70_OESDE</name>
<proteinExistence type="predicted"/>
<keyword evidence="2" id="KW-1185">Reference proteome</keyword>
<accession>A0A0B1TR70</accession>
<gene>
    <name evidence="1" type="ORF">OESDEN_00258</name>
</gene>
<reference evidence="1 2" key="1">
    <citation type="submission" date="2014-03" db="EMBL/GenBank/DDBJ databases">
        <title>Draft genome of the hookworm Oesophagostomum dentatum.</title>
        <authorList>
            <person name="Mitreva M."/>
        </authorList>
    </citation>
    <scope>NUCLEOTIDE SEQUENCE [LARGE SCALE GENOMIC DNA]</scope>
    <source>
        <strain evidence="1 2">OD-Hann</strain>
    </source>
</reference>